<reference evidence="1" key="1">
    <citation type="journal article" date="2019" name="Sci. Rep.">
        <title>Draft genome of Tanacetum cinerariifolium, the natural source of mosquito coil.</title>
        <authorList>
            <person name="Yamashiro T."/>
            <person name="Shiraishi A."/>
            <person name="Satake H."/>
            <person name="Nakayama K."/>
        </authorList>
    </citation>
    <scope>NUCLEOTIDE SEQUENCE</scope>
</reference>
<gene>
    <name evidence="1" type="ORF">Tci_065068</name>
</gene>
<name>A0A6L2P3P4_TANCI</name>
<proteinExistence type="predicted"/>
<protein>
    <submittedName>
        <fullName evidence="1">Pentatricopeptide repeat-containing protein At4g21065-like</fullName>
    </submittedName>
</protein>
<accession>A0A6L2P3P4</accession>
<organism evidence="1">
    <name type="scientific">Tanacetum cinerariifolium</name>
    <name type="common">Dalmatian daisy</name>
    <name type="synonym">Chrysanthemum cinerariifolium</name>
    <dbReference type="NCBI Taxonomy" id="118510"/>
    <lineage>
        <taxon>Eukaryota</taxon>
        <taxon>Viridiplantae</taxon>
        <taxon>Streptophyta</taxon>
        <taxon>Embryophyta</taxon>
        <taxon>Tracheophyta</taxon>
        <taxon>Spermatophyta</taxon>
        <taxon>Magnoliopsida</taxon>
        <taxon>eudicotyledons</taxon>
        <taxon>Gunneridae</taxon>
        <taxon>Pentapetalae</taxon>
        <taxon>asterids</taxon>
        <taxon>campanulids</taxon>
        <taxon>Asterales</taxon>
        <taxon>Asteraceae</taxon>
        <taxon>Asteroideae</taxon>
        <taxon>Anthemideae</taxon>
        <taxon>Anthemidinae</taxon>
        <taxon>Tanacetum</taxon>
    </lineage>
</organism>
<dbReference type="AlphaFoldDB" id="A0A6L2P3P4"/>
<comment type="caution">
    <text evidence="1">The sequence shown here is derived from an EMBL/GenBank/DDBJ whole genome shotgun (WGS) entry which is preliminary data.</text>
</comment>
<sequence>MTPFVSKNLRAAYVKYRNLDLGENDGADNKSYSDAMKWGNKDASKVCDGYVRGRMATTAVELFRVMQMVGDGVRTDEITMVLVLGACSDLGALELGKWCYYLIQPLTRSYQLVLSLRALLEWDSNALTNDEDMIQELAEDDHLKRDKSKGKRISIVPLKIAPQLAKLDVNVKENVAMVPPKVTLQLPKLEVKVEEKIAMVPPKVTPQLLKHEVKVEEKIVKSEVFEDQIEKFQNLQSYKQHDDNISPLSFGTTNKVGTLKNCEEIMGFSDDEDVIDKVRREKVFDVDEAIDIENSRASSFQVRGIHVDECKVNAVRDWPSP</sequence>
<dbReference type="EMBL" id="BKCJ010010775">
    <property type="protein sequence ID" value="GEU93090.1"/>
    <property type="molecule type" value="Genomic_DNA"/>
</dbReference>
<dbReference type="Gene3D" id="3.30.465.10">
    <property type="match status" value="1"/>
</dbReference>
<evidence type="ECO:0000313" key="1">
    <source>
        <dbReference type="EMBL" id="GEU93090.1"/>
    </source>
</evidence>
<dbReference type="InterPro" id="IPR016169">
    <property type="entry name" value="FAD-bd_PCMH_sub2"/>
</dbReference>